<sequence length="605" mass="68573">METQLIQQASFNGVPGSCSINDGFLFFQVQGGTYKWSFSTWMRSEKSKKTAKVRLTFTEGPLKLTDDESHSDALEKAVIVVDFEDDRDALELFTSLVSKQAAATKEQVAPAPSKEEPVKATESVAQVEEPKRPSESPQSSIDEQKKQLLDNNPVVACLYQQLVEAADGGSEGVISANDFWNHHEIDVVASLKQPEAPSHLEGFIAMPPTNEFVNGQLLYRYTPELGKALLAEDETIRTLHKKFIIDKQYPEENFWKRILQSNYFYNLIGEKIPENQILYDDIKGVPIKKIETTPPTVSSVLKKVDMFSDLIRMDDHRKRPLPTLDVFKKFGKQVEPDFKSSLFDRFNSHSCKIMEGCQATNSAVLTMSPTDSKMLEEQAETDRKRKIAEISCKDLAEAQDDTEHENDAMCFIQSLNMPGNKRTKAGSHEDGQGSGSTSKISVKMRSQADTAEDVKQWVESMREFDILKYLKTQKDSDNVGRRMFILNTKLCQTEKITQTVPLEYDPSTVSKMRNFQKSIIEILQLYYKTLLPEEQKRVRLLLAIRQIKRELESLQEGELSAHAAKALQTGLMNQITAVEVYDTKLKALVSELRSQAQTRMTRPKQ</sequence>
<organism evidence="3 4">
    <name type="scientific">Babesia gibsoni</name>
    <dbReference type="NCBI Taxonomy" id="33632"/>
    <lineage>
        <taxon>Eukaryota</taxon>
        <taxon>Sar</taxon>
        <taxon>Alveolata</taxon>
        <taxon>Apicomplexa</taxon>
        <taxon>Aconoidasida</taxon>
        <taxon>Piroplasmida</taxon>
        <taxon>Babesiidae</taxon>
        <taxon>Babesia</taxon>
    </lineage>
</organism>
<dbReference type="AlphaFoldDB" id="A0AAD8PFT0"/>
<dbReference type="GO" id="GO:0000439">
    <property type="term" value="C:transcription factor TFIIH core complex"/>
    <property type="evidence" value="ECO:0007669"/>
    <property type="project" value="InterPro"/>
</dbReference>
<evidence type="ECO:0000256" key="1">
    <source>
        <dbReference type="SAM" id="MobiDB-lite"/>
    </source>
</evidence>
<evidence type="ECO:0000259" key="2">
    <source>
        <dbReference type="PROSITE" id="PS50858"/>
    </source>
</evidence>
<accession>A0AAD8PFT0</accession>
<feature type="domain" description="BSD" evidence="2">
    <location>
        <begin position="227"/>
        <end position="266"/>
    </location>
</feature>
<dbReference type="GO" id="GO:0006289">
    <property type="term" value="P:nucleotide-excision repair"/>
    <property type="evidence" value="ECO:0007669"/>
    <property type="project" value="InterPro"/>
</dbReference>
<evidence type="ECO:0000313" key="3">
    <source>
        <dbReference type="EMBL" id="KAK1444425.1"/>
    </source>
</evidence>
<evidence type="ECO:0000313" key="4">
    <source>
        <dbReference type="Proteomes" id="UP001230268"/>
    </source>
</evidence>
<dbReference type="EMBL" id="JAVEPI010000001">
    <property type="protein sequence ID" value="KAK1444425.1"/>
    <property type="molecule type" value="Genomic_DNA"/>
</dbReference>
<feature type="region of interest" description="Disordered" evidence="1">
    <location>
        <begin position="419"/>
        <end position="447"/>
    </location>
</feature>
<name>A0AAD8PFT0_BABGI</name>
<reference evidence="3" key="1">
    <citation type="submission" date="2023-08" db="EMBL/GenBank/DDBJ databases">
        <title>Draft sequence of the Babesia gibsoni genome.</title>
        <authorList>
            <person name="Yamagishi J.Y."/>
            <person name="Xuan X.X."/>
        </authorList>
    </citation>
    <scope>NUCLEOTIDE SEQUENCE</scope>
    <source>
        <strain evidence="3">Azabu</strain>
    </source>
</reference>
<dbReference type="InterPro" id="IPR005607">
    <property type="entry name" value="BSD_dom"/>
</dbReference>
<gene>
    <name evidence="3" type="ORF">BgAZ_103310</name>
</gene>
<comment type="caution">
    <text evidence="3">The sequence shown here is derived from an EMBL/GenBank/DDBJ whole genome shotgun (WGS) entry which is preliminary data.</text>
</comment>
<proteinExistence type="predicted"/>
<dbReference type="PROSITE" id="PS50858">
    <property type="entry name" value="BSD"/>
    <property type="match status" value="1"/>
</dbReference>
<keyword evidence="4" id="KW-1185">Reference proteome</keyword>
<dbReference type="Proteomes" id="UP001230268">
    <property type="component" value="Unassembled WGS sequence"/>
</dbReference>
<protein>
    <recommendedName>
        <fullName evidence="2">BSD domain-containing protein</fullName>
    </recommendedName>
</protein>
<dbReference type="GO" id="GO:0006351">
    <property type="term" value="P:DNA-templated transcription"/>
    <property type="evidence" value="ECO:0007669"/>
    <property type="project" value="InterPro"/>
</dbReference>
<dbReference type="InterPro" id="IPR027079">
    <property type="entry name" value="Tfb1/GTF2H1"/>
</dbReference>
<feature type="region of interest" description="Disordered" evidence="1">
    <location>
        <begin position="105"/>
        <end position="143"/>
    </location>
</feature>
<dbReference type="Gene3D" id="6.10.140.1200">
    <property type="match status" value="1"/>
</dbReference>
<dbReference type="PANTHER" id="PTHR12856">
    <property type="entry name" value="TRANSCRIPTION INITIATION FACTOR IIH-RELATED"/>
    <property type="match status" value="1"/>
</dbReference>